<evidence type="ECO:0000256" key="2">
    <source>
        <dbReference type="ARBA" id="ARBA00022692"/>
    </source>
</evidence>
<dbReference type="GO" id="GO:0046872">
    <property type="term" value="F:metal ion binding"/>
    <property type="evidence" value="ECO:0007669"/>
    <property type="project" value="UniProtKB-KW"/>
</dbReference>
<dbReference type="PANTHER" id="PTHR20855">
    <property type="entry name" value="ADIPOR/PROGESTIN RECEPTOR-RELATED"/>
    <property type="match status" value="1"/>
</dbReference>
<protein>
    <submittedName>
        <fullName evidence="7">Hemolysin III</fullName>
    </submittedName>
</protein>
<dbReference type="RefSeq" id="WP_146871632.1">
    <property type="nucleotide sequence ID" value="NZ_VJWE01000015.1"/>
</dbReference>
<organism evidence="7 8">
    <name type="scientific">Acidovorax delafieldii</name>
    <name type="common">Pseudomonas delafieldii</name>
    <dbReference type="NCBI Taxonomy" id="47920"/>
    <lineage>
        <taxon>Bacteria</taxon>
        <taxon>Pseudomonadati</taxon>
        <taxon>Pseudomonadota</taxon>
        <taxon>Betaproteobacteria</taxon>
        <taxon>Burkholderiales</taxon>
        <taxon>Comamonadaceae</taxon>
        <taxon>Acidovorax</taxon>
    </lineage>
</organism>
<feature type="transmembrane region" description="Helical" evidence="6">
    <location>
        <begin position="12"/>
        <end position="33"/>
    </location>
</feature>
<comment type="caution">
    <text evidence="7">The sequence shown here is derived from an EMBL/GenBank/DDBJ whole genome shotgun (WGS) entry which is preliminary data.</text>
</comment>
<feature type="transmembrane region" description="Helical" evidence="6">
    <location>
        <begin position="160"/>
        <end position="180"/>
    </location>
</feature>
<dbReference type="InterPro" id="IPR004254">
    <property type="entry name" value="AdipoR/HlyIII-related"/>
</dbReference>
<proteinExistence type="predicted"/>
<comment type="subcellular location">
    <subcellularLocation>
        <location evidence="1">Membrane</location>
        <topology evidence="1">Multi-pass membrane protein</topology>
    </subcellularLocation>
</comment>
<keyword evidence="3 6" id="KW-1133">Transmembrane helix</keyword>
<evidence type="ECO:0000256" key="1">
    <source>
        <dbReference type="ARBA" id="ARBA00004141"/>
    </source>
</evidence>
<feature type="transmembrane region" description="Helical" evidence="6">
    <location>
        <begin position="39"/>
        <end position="61"/>
    </location>
</feature>
<evidence type="ECO:0000256" key="4">
    <source>
        <dbReference type="ARBA" id="ARBA00023136"/>
    </source>
</evidence>
<feature type="transmembrane region" description="Helical" evidence="6">
    <location>
        <begin position="82"/>
        <end position="99"/>
    </location>
</feature>
<dbReference type="AlphaFoldDB" id="A0A561XHW3"/>
<dbReference type="GeneID" id="51112330"/>
<keyword evidence="4 6" id="KW-0472">Membrane</keyword>
<sequence length="213" mass="22144">MSDRPQDLHEEVANSALHGAALVGACLAVPQLLQSAPAAHPAAIGGVLVFVATMALLYGASTLYHALPPGRAKQWALRLDHAAIHLFIAGSFTPFALSAPGNTHHVTALALVWLAALAGCWLQLRTRRTAPWLSTALYVAMGWVALLAALPLMAHVPTVSAAWLVIGGAAYTAGVVFFVMDAVVRYAHAVWHGCVIAGTGCHVIAVLGLQTAA</sequence>
<dbReference type="PROSITE" id="PS51257">
    <property type="entry name" value="PROKAR_LIPOPROTEIN"/>
    <property type="match status" value="1"/>
</dbReference>
<feature type="binding site" evidence="5">
    <location>
        <position position="65"/>
    </location>
    <ligand>
        <name>Zn(2+)</name>
        <dbReference type="ChEBI" id="CHEBI:29105"/>
    </ligand>
</feature>
<dbReference type="PANTHER" id="PTHR20855:SF3">
    <property type="entry name" value="LD03007P"/>
    <property type="match status" value="1"/>
</dbReference>
<feature type="transmembrane region" description="Helical" evidence="6">
    <location>
        <begin position="136"/>
        <end position="154"/>
    </location>
</feature>
<feature type="binding site" evidence="5">
    <location>
        <position position="188"/>
    </location>
    <ligand>
        <name>Zn(2+)</name>
        <dbReference type="ChEBI" id="CHEBI:29105"/>
    </ligand>
</feature>
<gene>
    <name evidence="7" type="ORF">ATF69_3277</name>
</gene>
<dbReference type="GO" id="GO:0016020">
    <property type="term" value="C:membrane"/>
    <property type="evidence" value="ECO:0007669"/>
    <property type="project" value="UniProtKB-SubCell"/>
</dbReference>
<evidence type="ECO:0000256" key="3">
    <source>
        <dbReference type="ARBA" id="ARBA00022989"/>
    </source>
</evidence>
<feature type="transmembrane region" description="Helical" evidence="6">
    <location>
        <begin position="189"/>
        <end position="209"/>
    </location>
</feature>
<feature type="transmembrane region" description="Helical" evidence="6">
    <location>
        <begin position="105"/>
        <end position="124"/>
    </location>
</feature>
<reference evidence="7 8" key="1">
    <citation type="journal article" date="2015" name="Stand. Genomic Sci.">
        <title>Genomic Encyclopedia of Bacterial and Archaeal Type Strains, Phase III: the genomes of soil and plant-associated and newly described type strains.</title>
        <authorList>
            <person name="Whitman W.B."/>
            <person name="Woyke T."/>
            <person name="Klenk H.P."/>
            <person name="Zhou Y."/>
            <person name="Lilburn T.G."/>
            <person name="Beck B.J."/>
            <person name="De Vos P."/>
            <person name="Vandamme P."/>
            <person name="Eisen J.A."/>
            <person name="Garrity G."/>
            <person name="Hugenholtz P."/>
            <person name="Kyrpides N.C."/>
        </authorList>
    </citation>
    <scope>NUCLEOTIDE SEQUENCE [LARGE SCALE GENOMIC DNA]</scope>
    <source>
        <strain evidence="7 8">DSM 64</strain>
    </source>
</reference>
<dbReference type="Proteomes" id="UP000321485">
    <property type="component" value="Unassembled WGS sequence"/>
</dbReference>
<keyword evidence="5" id="KW-0862">Zinc</keyword>
<evidence type="ECO:0000313" key="8">
    <source>
        <dbReference type="Proteomes" id="UP000321485"/>
    </source>
</evidence>
<name>A0A561XHW3_ACIDE</name>
<feature type="binding site" evidence="5">
    <location>
        <position position="192"/>
    </location>
    <ligand>
        <name>Zn(2+)</name>
        <dbReference type="ChEBI" id="CHEBI:29105"/>
    </ligand>
</feature>
<dbReference type="EMBL" id="VJWE01000015">
    <property type="protein sequence ID" value="TWG35715.1"/>
    <property type="molecule type" value="Genomic_DNA"/>
</dbReference>
<evidence type="ECO:0000256" key="6">
    <source>
        <dbReference type="SAM" id="Phobius"/>
    </source>
</evidence>
<keyword evidence="2 6" id="KW-0812">Transmembrane</keyword>
<dbReference type="Pfam" id="PF03006">
    <property type="entry name" value="HlyIII"/>
    <property type="match status" value="1"/>
</dbReference>
<evidence type="ECO:0000313" key="7">
    <source>
        <dbReference type="EMBL" id="TWG35715.1"/>
    </source>
</evidence>
<accession>A0A561XHW3</accession>
<evidence type="ECO:0000256" key="5">
    <source>
        <dbReference type="PIRSR" id="PIRSR604254-1"/>
    </source>
</evidence>
<keyword evidence="5" id="KW-0479">Metal-binding</keyword>